<proteinExistence type="predicted"/>
<dbReference type="GO" id="GO:0003677">
    <property type="term" value="F:DNA binding"/>
    <property type="evidence" value="ECO:0007669"/>
    <property type="project" value="InterPro"/>
</dbReference>
<dbReference type="Pfam" id="PF08281">
    <property type="entry name" value="Sigma70_r4_2"/>
    <property type="match status" value="1"/>
</dbReference>
<dbReference type="GO" id="GO:0016987">
    <property type="term" value="F:sigma factor activity"/>
    <property type="evidence" value="ECO:0007669"/>
    <property type="project" value="InterPro"/>
</dbReference>
<evidence type="ECO:0000313" key="2">
    <source>
        <dbReference type="EMBL" id="AFJ01371.1"/>
    </source>
</evidence>
<dbReference type="PATRIC" id="fig|754477.3.peg.190"/>
<evidence type="ECO:0000313" key="3">
    <source>
        <dbReference type="Proteomes" id="UP000009145"/>
    </source>
</evidence>
<dbReference type="eggNOG" id="COG1595">
    <property type="taxonomic scope" value="Bacteria"/>
</dbReference>
<dbReference type="InterPro" id="IPR013249">
    <property type="entry name" value="RNA_pol_sigma70_r4_t2"/>
</dbReference>
<keyword evidence="3" id="KW-1185">Reference proteome</keyword>
<accession>I1YEM8</accession>
<evidence type="ECO:0000259" key="1">
    <source>
        <dbReference type="Pfam" id="PF08281"/>
    </source>
</evidence>
<dbReference type="STRING" id="754477.Q7C_190"/>
<dbReference type="HOGENOM" id="CLU_047691_12_1_6"/>
<dbReference type="GO" id="GO:0006352">
    <property type="term" value="P:DNA-templated transcription initiation"/>
    <property type="evidence" value="ECO:0007669"/>
    <property type="project" value="InterPro"/>
</dbReference>
<reference evidence="2 3" key="1">
    <citation type="journal article" date="2012" name="J. Bacteriol.">
        <title>Complete genome sequences of Methylophaga sp. strain JAM1 and Methylophaga sp. strain JAM7.</title>
        <authorList>
            <person name="Villeneuve C."/>
            <person name="Martineau C."/>
            <person name="Mauffrey F."/>
            <person name="Villemur R."/>
        </authorList>
    </citation>
    <scope>NUCLEOTIDE SEQUENCE [LARGE SCALE GENOMIC DNA]</scope>
    <source>
        <strain evidence="2 3">JAM7</strain>
    </source>
</reference>
<feature type="domain" description="RNA polymerase sigma factor 70 region 4 type 2" evidence="1">
    <location>
        <begin position="42"/>
        <end position="93"/>
    </location>
</feature>
<dbReference type="EMBL" id="CP003380">
    <property type="protein sequence ID" value="AFJ01371.1"/>
    <property type="molecule type" value="Genomic_DNA"/>
</dbReference>
<protein>
    <submittedName>
        <fullName evidence="2">Putative sigma-70 factor, ECF subfamily</fullName>
    </submittedName>
</protein>
<dbReference type="InterPro" id="IPR036388">
    <property type="entry name" value="WH-like_DNA-bd_sf"/>
</dbReference>
<sequence>MCINLWHRREIEQAWLETLTHQPAEFSPSAEHQAIILEALHEVGMMLLELPTNAAKAFLLAEACQMTQKEVAHELGVSTRMVRKYLAQAMLQCMLLEARHTASHLSVSEFPHES</sequence>
<dbReference type="InterPro" id="IPR013324">
    <property type="entry name" value="RNA_pol_sigma_r3/r4-like"/>
</dbReference>
<organism evidence="2 3">
    <name type="scientific">Methylophaga frappieri (strain ATCC BAA-2434 / DSM 25690 / JAM7)</name>
    <dbReference type="NCBI Taxonomy" id="754477"/>
    <lineage>
        <taxon>Bacteria</taxon>
        <taxon>Pseudomonadati</taxon>
        <taxon>Pseudomonadota</taxon>
        <taxon>Gammaproteobacteria</taxon>
        <taxon>Thiotrichales</taxon>
        <taxon>Piscirickettsiaceae</taxon>
        <taxon>Methylophaga</taxon>
    </lineage>
</organism>
<dbReference type="Gene3D" id="1.10.10.10">
    <property type="entry name" value="Winged helix-like DNA-binding domain superfamily/Winged helix DNA-binding domain"/>
    <property type="match status" value="1"/>
</dbReference>
<dbReference type="SUPFAM" id="SSF88659">
    <property type="entry name" value="Sigma3 and sigma4 domains of RNA polymerase sigma factors"/>
    <property type="match status" value="1"/>
</dbReference>
<name>I1YEM8_METFJ</name>
<dbReference type="AlphaFoldDB" id="I1YEM8"/>
<dbReference type="Proteomes" id="UP000009145">
    <property type="component" value="Chromosome"/>
</dbReference>
<gene>
    <name evidence="2" type="ordered locus">Q7C_190</name>
</gene>
<dbReference type="KEGG" id="mec:Q7C_190"/>